<dbReference type="PANTHER" id="PTHR45964">
    <property type="entry name" value="WSCD FAMILY MEMBER CG9164"/>
    <property type="match status" value="1"/>
</dbReference>
<evidence type="ECO:0000259" key="3">
    <source>
        <dbReference type="Pfam" id="PF00685"/>
    </source>
</evidence>
<evidence type="ECO:0000313" key="5">
    <source>
        <dbReference type="Proteomes" id="UP000007110"/>
    </source>
</evidence>
<keyword evidence="5" id="KW-1185">Reference proteome</keyword>
<dbReference type="Gene3D" id="3.40.50.300">
    <property type="entry name" value="P-loop containing nucleotide triphosphate hydrolases"/>
    <property type="match status" value="1"/>
</dbReference>
<dbReference type="EnsemblMetazoa" id="XM_030979275">
    <property type="protein sequence ID" value="XP_030835135"/>
    <property type="gene ID" value="LOC762754"/>
</dbReference>
<dbReference type="GO" id="GO:0008146">
    <property type="term" value="F:sulfotransferase activity"/>
    <property type="evidence" value="ECO:0007669"/>
    <property type="project" value="InterPro"/>
</dbReference>
<dbReference type="PANTHER" id="PTHR45964:SF9">
    <property type="entry name" value="SULFOTRANSFERASE"/>
    <property type="match status" value="1"/>
</dbReference>
<evidence type="ECO:0000313" key="4">
    <source>
        <dbReference type="EnsemblMetazoa" id="XP_030835135"/>
    </source>
</evidence>
<dbReference type="OrthoDB" id="5985073at2759"/>
<dbReference type="InParanoid" id="A0A7M7NG72"/>
<evidence type="ECO:0000256" key="1">
    <source>
        <dbReference type="ARBA" id="ARBA00010236"/>
    </source>
</evidence>
<feature type="transmembrane region" description="Helical" evidence="2">
    <location>
        <begin position="30"/>
        <end position="47"/>
    </location>
</feature>
<feature type="domain" description="Sulfotransferase" evidence="3">
    <location>
        <begin position="108"/>
        <end position="278"/>
    </location>
</feature>
<feature type="transmembrane region" description="Helical" evidence="2">
    <location>
        <begin position="6"/>
        <end position="23"/>
    </location>
</feature>
<proteinExistence type="inferred from homology"/>
<reference evidence="4" key="2">
    <citation type="submission" date="2021-01" db="UniProtKB">
        <authorList>
            <consortium name="EnsemblMetazoa"/>
        </authorList>
    </citation>
    <scope>IDENTIFICATION</scope>
</reference>
<dbReference type="AlphaFoldDB" id="A0A7M7NG72"/>
<dbReference type="KEGG" id="spu:762754"/>
<keyword evidence="2" id="KW-1133">Transmembrane helix</keyword>
<dbReference type="Proteomes" id="UP000007110">
    <property type="component" value="Unassembled WGS sequence"/>
</dbReference>
<dbReference type="Pfam" id="PF00685">
    <property type="entry name" value="Sulfotransfer_1"/>
    <property type="match status" value="1"/>
</dbReference>
<evidence type="ECO:0000256" key="2">
    <source>
        <dbReference type="SAM" id="Phobius"/>
    </source>
</evidence>
<protein>
    <recommendedName>
        <fullName evidence="3">Sulfotransferase domain-containing protein</fullName>
    </recommendedName>
</protein>
<name>A0A7M7NG72_STRPU</name>
<dbReference type="InterPro" id="IPR051589">
    <property type="entry name" value="Sialate-O-sulfotransferase"/>
</dbReference>
<dbReference type="InterPro" id="IPR000863">
    <property type="entry name" value="Sulfotransferase_dom"/>
</dbReference>
<sequence>MQTIISIISLHAILYWIVLRITMGYDWNKMFTLLLILLLGLTAYYISSISEDGVRSRVRHLGDRPTPFRIEPDQIITRNTTTNAMETGLVFCNDTRLMPKGTFPPISLASFPGSGNTWVRHLIETATGYATGSVYTSPILSSRGFIGEMQPALSGRALTIKTHMFNENTVGAILLVRNPYRAMISEYNRQKAGKTGHAREKTFKTAEWRKYVRGNSRRWLGLYRAFISKCHHSGNTCKSTLIVYYEQLQLHLKDELRRILEYLNITIDEERLACAVTNAEGQFHRPKRNTTFDPFSKEDRSLVDISLNLYRDLIDLEGLEEPPSSLSSYPSDL</sequence>
<dbReference type="InterPro" id="IPR027417">
    <property type="entry name" value="P-loop_NTPase"/>
</dbReference>
<organism evidence="4 5">
    <name type="scientific">Strongylocentrotus purpuratus</name>
    <name type="common">Purple sea urchin</name>
    <dbReference type="NCBI Taxonomy" id="7668"/>
    <lineage>
        <taxon>Eukaryota</taxon>
        <taxon>Metazoa</taxon>
        <taxon>Echinodermata</taxon>
        <taxon>Eleutherozoa</taxon>
        <taxon>Echinozoa</taxon>
        <taxon>Echinoidea</taxon>
        <taxon>Euechinoidea</taxon>
        <taxon>Echinacea</taxon>
        <taxon>Camarodonta</taxon>
        <taxon>Echinidea</taxon>
        <taxon>Strongylocentrotidae</taxon>
        <taxon>Strongylocentrotus</taxon>
    </lineage>
</organism>
<keyword evidence="2" id="KW-0472">Membrane</keyword>
<comment type="similarity">
    <text evidence="1">Belongs to the WSCD family.</text>
</comment>
<dbReference type="OMA" id="LHAILYW"/>
<dbReference type="GeneID" id="762754"/>
<accession>A0A7M7NG72</accession>
<dbReference type="SUPFAM" id="SSF52540">
    <property type="entry name" value="P-loop containing nucleoside triphosphate hydrolases"/>
    <property type="match status" value="1"/>
</dbReference>
<keyword evidence="2" id="KW-0812">Transmembrane</keyword>
<dbReference type="RefSeq" id="XP_030835135.1">
    <property type="nucleotide sequence ID" value="XM_030979275.1"/>
</dbReference>
<reference evidence="5" key="1">
    <citation type="submission" date="2015-02" db="EMBL/GenBank/DDBJ databases">
        <title>Genome sequencing for Strongylocentrotus purpuratus.</title>
        <authorList>
            <person name="Murali S."/>
            <person name="Liu Y."/>
            <person name="Vee V."/>
            <person name="English A."/>
            <person name="Wang M."/>
            <person name="Skinner E."/>
            <person name="Han Y."/>
            <person name="Muzny D.M."/>
            <person name="Worley K.C."/>
            <person name="Gibbs R.A."/>
        </authorList>
    </citation>
    <scope>NUCLEOTIDE SEQUENCE</scope>
</reference>